<dbReference type="EMBL" id="JAZHOU010000009">
    <property type="protein sequence ID" value="MEF3080586.1"/>
    <property type="molecule type" value="Genomic_DNA"/>
</dbReference>
<protein>
    <submittedName>
        <fullName evidence="1">DUF4279 domain-containing protein</fullName>
    </submittedName>
</protein>
<name>A0ABU7WBL3_9FLAO</name>
<dbReference type="InterPro" id="IPR025459">
    <property type="entry name" value="DUF4279"/>
</dbReference>
<keyword evidence="2" id="KW-1185">Reference proteome</keyword>
<reference evidence="1 2" key="1">
    <citation type="submission" date="2024-02" db="EMBL/GenBank/DDBJ databases">
        <title>Winogradskyella poriferorum JCM 12885.</title>
        <authorList>
            <person name="Zhang D.-F."/>
            <person name="Fu Z.-Y."/>
        </authorList>
    </citation>
    <scope>NUCLEOTIDE SEQUENCE [LARGE SCALE GENOMIC DNA]</scope>
    <source>
        <strain evidence="1 2">JCM 12885</strain>
    </source>
</reference>
<dbReference type="RefSeq" id="WP_331811278.1">
    <property type="nucleotide sequence ID" value="NZ_JAZHOU010000009.1"/>
</dbReference>
<sequence length="149" mass="17256">MNEKLTYSGNKCNNYLYFSFDADYFDTEKVTQELNIEPTSVMIKKESVPKSTAWKYQIDAGTDIDLETYIEKLIDIIEPKIEMINGLKEKYDLTTRIQFVIDIDINPESSTPYFGLNKRTVEFLAKTGTEVDFDLYKTDTIGILNKMSK</sequence>
<dbReference type="Pfam" id="PF14106">
    <property type="entry name" value="DUF4279"/>
    <property type="match status" value="1"/>
</dbReference>
<organism evidence="1 2">
    <name type="scientific">Winogradskyella poriferorum</name>
    <dbReference type="NCBI Taxonomy" id="307627"/>
    <lineage>
        <taxon>Bacteria</taxon>
        <taxon>Pseudomonadati</taxon>
        <taxon>Bacteroidota</taxon>
        <taxon>Flavobacteriia</taxon>
        <taxon>Flavobacteriales</taxon>
        <taxon>Flavobacteriaceae</taxon>
        <taxon>Winogradskyella</taxon>
    </lineage>
</organism>
<proteinExistence type="predicted"/>
<evidence type="ECO:0000313" key="2">
    <source>
        <dbReference type="Proteomes" id="UP001356704"/>
    </source>
</evidence>
<evidence type="ECO:0000313" key="1">
    <source>
        <dbReference type="EMBL" id="MEF3080586.1"/>
    </source>
</evidence>
<dbReference type="Proteomes" id="UP001356704">
    <property type="component" value="Unassembled WGS sequence"/>
</dbReference>
<comment type="caution">
    <text evidence="1">The sequence shown here is derived from an EMBL/GenBank/DDBJ whole genome shotgun (WGS) entry which is preliminary data.</text>
</comment>
<accession>A0ABU7WBL3</accession>
<gene>
    <name evidence="1" type="ORF">V1468_16340</name>
</gene>